<feature type="region of interest" description="Disordered" evidence="1">
    <location>
        <begin position="241"/>
        <end position="263"/>
    </location>
</feature>
<organism evidence="3 4">
    <name type="scientific">Cordyceps javanica</name>
    <dbReference type="NCBI Taxonomy" id="43265"/>
    <lineage>
        <taxon>Eukaryota</taxon>
        <taxon>Fungi</taxon>
        <taxon>Dikarya</taxon>
        <taxon>Ascomycota</taxon>
        <taxon>Pezizomycotina</taxon>
        <taxon>Sordariomycetes</taxon>
        <taxon>Hypocreomycetidae</taxon>
        <taxon>Hypocreales</taxon>
        <taxon>Cordycipitaceae</taxon>
        <taxon>Cordyceps</taxon>
    </lineage>
</organism>
<evidence type="ECO:0000313" key="4">
    <source>
        <dbReference type="Proteomes" id="UP000315783"/>
    </source>
</evidence>
<feature type="compositionally biased region" description="Basic and acidic residues" evidence="1">
    <location>
        <begin position="253"/>
        <end position="263"/>
    </location>
</feature>
<dbReference type="AlphaFoldDB" id="A0A545UZJ9"/>
<keyword evidence="2" id="KW-0812">Transmembrane</keyword>
<comment type="caution">
    <text evidence="3">The sequence shown here is derived from an EMBL/GenBank/DDBJ whole genome shotgun (WGS) entry which is preliminary data.</text>
</comment>
<proteinExistence type="predicted"/>
<dbReference type="EMBL" id="SPUK01000009">
    <property type="protein sequence ID" value="TQV94878.1"/>
    <property type="molecule type" value="Genomic_DNA"/>
</dbReference>
<evidence type="ECO:0000256" key="1">
    <source>
        <dbReference type="SAM" id="MobiDB-lite"/>
    </source>
</evidence>
<evidence type="ECO:0000256" key="2">
    <source>
        <dbReference type="SAM" id="Phobius"/>
    </source>
</evidence>
<accession>A0A545UZJ9</accession>
<keyword evidence="4" id="KW-1185">Reference proteome</keyword>
<keyword evidence="2" id="KW-1133">Transmembrane helix</keyword>
<protein>
    <submittedName>
        <fullName evidence="3">Uncharacterized protein</fullName>
    </submittedName>
</protein>
<evidence type="ECO:0000313" key="3">
    <source>
        <dbReference type="EMBL" id="TQV94878.1"/>
    </source>
</evidence>
<name>A0A545UZJ9_9HYPO</name>
<dbReference type="Proteomes" id="UP000315783">
    <property type="component" value="Unassembled WGS sequence"/>
</dbReference>
<feature type="transmembrane region" description="Helical" evidence="2">
    <location>
        <begin position="212"/>
        <end position="234"/>
    </location>
</feature>
<sequence>MAKATSTVSSAAAPPLTTLFTQPGECASLFKNLNVTSTFYKSSQFTTWEYYHQYYQSNMADTQFSSCNPPGWDHDNFTFSPAVCPSGWIYYNAALTSSDTGQRTHSEAHCCASGYKYGAGECVSSPTSTTRATVTAPGPGNGTLDDATETMMTLFLHQPIVAQWHKSETKALPISLPNLPSGAILYTWTPGSTAEPLNGGSDSNNKQLSEGILAAISVCSIFGFFMLIGILWCVKRRIEGQPGRRPSRQGTELAERSKVADAG</sequence>
<reference evidence="3 4" key="1">
    <citation type="journal article" date="2019" name="Appl. Microbiol. Biotechnol.">
        <title>Genome sequence of Isaria javanica and comparative genome analysis insights into family S53 peptidase evolution in fungal entomopathogens.</title>
        <authorList>
            <person name="Lin R."/>
            <person name="Zhang X."/>
            <person name="Xin B."/>
            <person name="Zou M."/>
            <person name="Gao Y."/>
            <person name="Qin F."/>
            <person name="Hu Q."/>
            <person name="Xie B."/>
            <person name="Cheng X."/>
        </authorList>
    </citation>
    <scope>NUCLEOTIDE SEQUENCE [LARGE SCALE GENOMIC DNA]</scope>
    <source>
        <strain evidence="3 4">IJ1G</strain>
    </source>
</reference>
<gene>
    <name evidence="3" type="ORF">IF1G_06889</name>
</gene>
<keyword evidence="2" id="KW-0472">Membrane</keyword>
<dbReference type="OrthoDB" id="4364105at2759"/>